<dbReference type="GO" id="GO:0015137">
    <property type="term" value="F:citrate transmembrane transporter activity"/>
    <property type="evidence" value="ECO:0007669"/>
    <property type="project" value="TreeGrafter"/>
</dbReference>
<protein>
    <submittedName>
        <fullName evidence="11">PBPe domain-containing protein</fullName>
    </submittedName>
</protein>
<comment type="similarity">
    <text evidence="2">Belongs to the SLC13A/DASS transporter (TC 2.A.47) family. NADC subfamily.</text>
</comment>
<evidence type="ECO:0000256" key="4">
    <source>
        <dbReference type="ARBA" id="ARBA00022692"/>
    </source>
</evidence>
<feature type="transmembrane region" description="Helical" evidence="8">
    <location>
        <begin position="973"/>
        <end position="991"/>
    </location>
</feature>
<proteinExistence type="inferred from homology"/>
<evidence type="ECO:0000256" key="3">
    <source>
        <dbReference type="ARBA" id="ARBA00022448"/>
    </source>
</evidence>
<dbReference type="Gene3D" id="1.10.287.70">
    <property type="match status" value="1"/>
</dbReference>
<feature type="transmembrane region" description="Helical" evidence="8">
    <location>
        <begin position="1003"/>
        <end position="1021"/>
    </location>
</feature>
<name>A0A1I8IVW0_9PLAT</name>
<keyword evidence="10" id="KW-1185">Reference proteome</keyword>
<feature type="transmembrane region" description="Helical" evidence="8">
    <location>
        <begin position="928"/>
        <end position="953"/>
    </location>
</feature>
<dbReference type="GO" id="GO:0015141">
    <property type="term" value="F:succinate transmembrane transporter activity"/>
    <property type="evidence" value="ECO:0007669"/>
    <property type="project" value="TreeGrafter"/>
</dbReference>
<evidence type="ECO:0000256" key="5">
    <source>
        <dbReference type="ARBA" id="ARBA00022989"/>
    </source>
</evidence>
<accession>A0A1I8IVW0</accession>
<comment type="subcellular location">
    <subcellularLocation>
        <location evidence="1">Membrane</location>
        <topology evidence="1">Multi-pass membrane protein</topology>
    </subcellularLocation>
</comment>
<organism evidence="10 11">
    <name type="scientific">Macrostomum lignano</name>
    <dbReference type="NCBI Taxonomy" id="282301"/>
    <lineage>
        <taxon>Eukaryota</taxon>
        <taxon>Metazoa</taxon>
        <taxon>Spiralia</taxon>
        <taxon>Lophotrochozoa</taxon>
        <taxon>Platyhelminthes</taxon>
        <taxon>Rhabditophora</taxon>
        <taxon>Macrostomorpha</taxon>
        <taxon>Macrostomida</taxon>
        <taxon>Macrostomidae</taxon>
        <taxon>Macrostomum</taxon>
    </lineage>
</organism>
<dbReference type="InterPro" id="IPR001508">
    <property type="entry name" value="Iono_Glu_rcpt_met"/>
</dbReference>
<dbReference type="PRINTS" id="PR00177">
    <property type="entry name" value="NMDARECEPTOR"/>
</dbReference>
<dbReference type="Pfam" id="PF00939">
    <property type="entry name" value="Na_sulph_symp"/>
    <property type="match status" value="1"/>
</dbReference>
<evidence type="ECO:0000256" key="8">
    <source>
        <dbReference type="SAM" id="Phobius"/>
    </source>
</evidence>
<keyword evidence="4 8" id="KW-0812">Transmembrane</keyword>
<dbReference type="AlphaFoldDB" id="A0A1I8IVW0"/>
<dbReference type="WBParaSite" id="maker-uti_cns_0018296-snap-gene-0.2-mRNA-1">
    <property type="protein sequence ID" value="maker-uti_cns_0018296-snap-gene-0.2-mRNA-1"/>
    <property type="gene ID" value="maker-uti_cns_0018296-snap-gene-0.2"/>
</dbReference>
<dbReference type="PANTHER" id="PTHR10283">
    <property type="entry name" value="SOLUTE CARRIER FAMILY 13 MEMBER"/>
    <property type="match status" value="1"/>
</dbReference>
<evidence type="ECO:0000259" key="9">
    <source>
        <dbReference type="Pfam" id="PF00060"/>
    </source>
</evidence>
<feature type="transmembrane region" description="Helical" evidence="8">
    <location>
        <begin position="238"/>
        <end position="261"/>
    </location>
</feature>
<evidence type="ECO:0000256" key="7">
    <source>
        <dbReference type="PIRSR" id="PIRSR601508-2"/>
    </source>
</evidence>
<evidence type="ECO:0000313" key="11">
    <source>
        <dbReference type="WBParaSite" id="maker-uti_cns_0018296-snap-gene-0.2-mRNA-1"/>
    </source>
</evidence>
<keyword evidence="3" id="KW-0813">Transport</keyword>
<evidence type="ECO:0000256" key="6">
    <source>
        <dbReference type="ARBA" id="ARBA00023136"/>
    </source>
</evidence>
<dbReference type="PANTHER" id="PTHR10283:SF82">
    <property type="entry name" value="SOLUTE CARRIER FAMILY 13 MEMBER 2"/>
    <property type="match status" value="1"/>
</dbReference>
<keyword evidence="6 8" id="KW-0472">Membrane</keyword>
<dbReference type="Pfam" id="PF00060">
    <property type="entry name" value="Lig_chan"/>
    <property type="match status" value="1"/>
</dbReference>
<feature type="transmembrane region" description="Helical" evidence="8">
    <location>
        <begin position="197"/>
        <end position="217"/>
    </location>
</feature>
<dbReference type="GO" id="GO:0005886">
    <property type="term" value="C:plasma membrane"/>
    <property type="evidence" value="ECO:0007669"/>
    <property type="project" value="TreeGrafter"/>
</dbReference>
<feature type="site" description="Crucial to convey clamshell closure to channel opening" evidence="7">
    <location>
        <position position="1036"/>
    </location>
</feature>
<evidence type="ECO:0000256" key="1">
    <source>
        <dbReference type="ARBA" id="ARBA00004141"/>
    </source>
</evidence>
<dbReference type="InterPro" id="IPR001898">
    <property type="entry name" value="SLC13A/DASS"/>
</dbReference>
<keyword evidence="5 8" id="KW-1133">Transmembrane helix</keyword>
<evidence type="ECO:0000313" key="10">
    <source>
        <dbReference type="Proteomes" id="UP000095280"/>
    </source>
</evidence>
<dbReference type="PROSITE" id="PS01271">
    <property type="entry name" value="NA_SULFATE"/>
    <property type="match status" value="1"/>
</dbReference>
<dbReference type="GO" id="GO:0038023">
    <property type="term" value="F:signaling receptor activity"/>
    <property type="evidence" value="ECO:0007669"/>
    <property type="project" value="InterPro"/>
</dbReference>
<reference evidence="11" key="1">
    <citation type="submission" date="2016-11" db="UniProtKB">
        <authorList>
            <consortium name="WormBaseParasite"/>
        </authorList>
    </citation>
    <scope>IDENTIFICATION</scope>
</reference>
<dbReference type="GO" id="GO:0015276">
    <property type="term" value="F:ligand-gated monoatomic ion channel activity"/>
    <property type="evidence" value="ECO:0007669"/>
    <property type="project" value="InterPro"/>
</dbReference>
<dbReference type="InterPro" id="IPR001320">
    <property type="entry name" value="Iontro_rcpt_C"/>
</dbReference>
<sequence>FPEVSCIILFGATVLLWISRTGWSPLFTTKTRDGDTRVYMSDAQPALLMSILLFVLPSRNPFKRRPTAQQGDDAAKEDETAARPQASTLLLTWQAVHERLPWGIVILLGGGFALAKATKSPVSHTSHLFYPSAAGVGLSLMIGDQLKPLGALPRPLMVLIVTYCTTFITEITSNTATASILLPILVDLCRSIRMNPLALMLPCTIAASLAFNLPVATPPNSIVFSKGYLTVADMIKSGFVLTIVSGLVVVGASLTYGTALFNMTEYPDWAGNFTAPPAENLLFHSSSSAMRLLVQLVLFLQAFEAQQQSPTPLKSLKTLMVLDMSQLRQLSPERTEFYARFLTKRVRDLQHAVGAEFQPDSVLVPDSELTNLVSVIDSQSVVAVLSPTMSAQLVLACNLLRVVCVGNRLVDLPNSAELQKHFQYVPVEDNTCNDARVLLAYLLSRRRVYKYVAIVASDCFQLISRHLQRHLFSHQVRAFTGDPVVDMRTRAKLFSSEAVADEDRVEGDAEDEEDGSELQQFVLFHIGAAHLATTALDAFRRQLKIPADERLHVFVESSAMEAMFETTAGQMQLRYFSSSPSTVAHVFGPHVDEQKQEQYYDEQKKHISKLSTLVSVLLLKFMASSQQLHIAYARARQLELKELKELKEEAATGQLLPARCSEDLATCRRLLSKHYESTIRAFSCPKFACNASARSSQQQPVLPTGFYNLRKLLHGVALPQKYDQPMAGLRWIATLEFEATWSSTHQGAVQVRQKNIELVFTLNEEDPLVRIKEFSGEPSESRWECKHGMACTLLRPNGTEEPRQRCCFGIAIDFIYLSIQFPVQLQCEKMFSQKALQQQKELCDHLPTVIQVADVRVFPKGGCCVSADNCLAQELKSERANIALGSKVVSNANWRRDFLTSDPYLLTSVSIVVNRTEKLSGRATRFGFLYPFDLFMWMCILATVHVAAVAAVIYEWLSPFGLTPYGRNRRRVFSFPSALTLTWSVLFSHTVQTKSPKCWSARFLLNIYAMFCLVFIASYTANLAAFMVGEGEASDIVGIHDS</sequence>
<feature type="domain" description="Ionotropic glutamate receptor C-terminal" evidence="9">
    <location>
        <begin position="936"/>
        <end position="1041"/>
    </location>
</feature>
<evidence type="ECO:0000256" key="2">
    <source>
        <dbReference type="ARBA" id="ARBA00006772"/>
    </source>
</evidence>
<dbReference type="Proteomes" id="UP000095280">
    <property type="component" value="Unplaced"/>
</dbReference>
<dbReference type="InterPro" id="IPR031312">
    <property type="entry name" value="Na/sul_symport_CS"/>
</dbReference>